<comment type="caution">
    <text evidence="2">The sequence shown here is derived from an EMBL/GenBank/DDBJ whole genome shotgun (WGS) entry which is preliminary data.</text>
</comment>
<dbReference type="Pfam" id="PF00067">
    <property type="entry name" value="p450"/>
    <property type="match status" value="1"/>
</dbReference>
<comment type="similarity">
    <text evidence="1">Belongs to the cytochrome P450 family.</text>
</comment>
<organism evidence="2 3">
    <name type="scientific">Adineta steineri</name>
    <dbReference type="NCBI Taxonomy" id="433720"/>
    <lineage>
        <taxon>Eukaryota</taxon>
        <taxon>Metazoa</taxon>
        <taxon>Spiralia</taxon>
        <taxon>Gnathifera</taxon>
        <taxon>Rotifera</taxon>
        <taxon>Eurotatoria</taxon>
        <taxon>Bdelloidea</taxon>
        <taxon>Adinetida</taxon>
        <taxon>Adinetidae</taxon>
        <taxon>Adineta</taxon>
    </lineage>
</organism>
<dbReference type="GO" id="GO:0016705">
    <property type="term" value="F:oxidoreductase activity, acting on paired donors, with incorporation or reduction of molecular oxygen"/>
    <property type="evidence" value="ECO:0007669"/>
    <property type="project" value="InterPro"/>
</dbReference>
<dbReference type="AlphaFoldDB" id="A0A813ZQJ1"/>
<evidence type="ECO:0000256" key="1">
    <source>
        <dbReference type="ARBA" id="ARBA00010617"/>
    </source>
</evidence>
<dbReference type="EMBL" id="CAJNOE010000094">
    <property type="protein sequence ID" value="CAF0901234.1"/>
    <property type="molecule type" value="Genomic_DNA"/>
</dbReference>
<dbReference type="Gene3D" id="1.10.630.10">
    <property type="entry name" value="Cytochrome P450"/>
    <property type="match status" value="1"/>
</dbReference>
<name>A0A813ZQJ1_9BILA</name>
<dbReference type="Proteomes" id="UP000663860">
    <property type="component" value="Unassembled WGS sequence"/>
</dbReference>
<dbReference type="InterPro" id="IPR036396">
    <property type="entry name" value="Cyt_P450_sf"/>
</dbReference>
<dbReference type="SUPFAM" id="SSF48264">
    <property type="entry name" value="Cytochrome P450"/>
    <property type="match status" value="1"/>
</dbReference>
<accession>A0A813ZQJ1</accession>
<protein>
    <submittedName>
        <fullName evidence="2">Uncharacterized protein</fullName>
    </submittedName>
</protein>
<reference evidence="2" key="1">
    <citation type="submission" date="2021-02" db="EMBL/GenBank/DDBJ databases">
        <authorList>
            <person name="Nowell W R."/>
        </authorList>
    </citation>
    <scope>NUCLEOTIDE SEQUENCE</scope>
</reference>
<dbReference type="GO" id="GO:0005506">
    <property type="term" value="F:iron ion binding"/>
    <property type="evidence" value="ECO:0007669"/>
    <property type="project" value="InterPro"/>
</dbReference>
<proteinExistence type="inferred from homology"/>
<dbReference type="GO" id="GO:0020037">
    <property type="term" value="F:heme binding"/>
    <property type="evidence" value="ECO:0007669"/>
    <property type="project" value="InterPro"/>
</dbReference>
<gene>
    <name evidence="2" type="ORF">IZO911_LOCUS12264</name>
</gene>
<dbReference type="GO" id="GO:0004497">
    <property type="term" value="F:monooxygenase activity"/>
    <property type="evidence" value="ECO:0007669"/>
    <property type="project" value="InterPro"/>
</dbReference>
<dbReference type="InterPro" id="IPR001128">
    <property type="entry name" value="Cyt_P450"/>
</dbReference>
<sequence>MPGLPPQFLVGNLLQTGVIGKDIPINLIFLDLKAKFGDIFQYWLGPTRIIVVSRLEDVQYIYSRRHIYDQGDIFIDKIILVNPYAGLCMKGIQH</sequence>
<evidence type="ECO:0000313" key="3">
    <source>
        <dbReference type="Proteomes" id="UP000663860"/>
    </source>
</evidence>
<evidence type="ECO:0000313" key="2">
    <source>
        <dbReference type="EMBL" id="CAF0901234.1"/>
    </source>
</evidence>